<keyword evidence="2" id="KW-1133">Transmembrane helix</keyword>
<feature type="transmembrane region" description="Helical" evidence="2">
    <location>
        <begin position="28"/>
        <end position="47"/>
    </location>
</feature>
<evidence type="ECO:0000256" key="1">
    <source>
        <dbReference type="SAM" id="MobiDB-lite"/>
    </source>
</evidence>
<evidence type="ECO:0000313" key="3">
    <source>
        <dbReference type="EMBL" id="SPO04317.1"/>
    </source>
</evidence>
<evidence type="ECO:0000256" key="2">
    <source>
        <dbReference type="SAM" id="Phobius"/>
    </source>
</evidence>
<organism evidence="3 4">
    <name type="scientific">Cephalotrichum gorgonifer</name>
    <dbReference type="NCBI Taxonomy" id="2041049"/>
    <lineage>
        <taxon>Eukaryota</taxon>
        <taxon>Fungi</taxon>
        <taxon>Dikarya</taxon>
        <taxon>Ascomycota</taxon>
        <taxon>Pezizomycotina</taxon>
        <taxon>Sordariomycetes</taxon>
        <taxon>Hypocreomycetidae</taxon>
        <taxon>Microascales</taxon>
        <taxon>Microascaceae</taxon>
        <taxon>Cephalotrichum</taxon>
    </lineage>
</organism>
<proteinExistence type="predicted"/>
<protein>
    <submittedName>
        <fullName evidence="3">Uncharacterized protein</fullName>
    </submittedName>
</protein>
<dbReference type="Proteomes" id="UP001187682">
    <property type="component" value="Unassembled WGS sequence"/>
</dbReference>
<name>A0AAE8N3S7_9PEZI</name>
<accession>A0AAE8N3S7</accession>
<comment type="caution">
    <text evidence="3">The sequence shown here is derived from an EMBL/GenBank/DDBJ whole genome shotgun (WGS) entry which is preliminary data.</text>
</comment>
<feature type="region of interest" description="Disordered" evidence="1">
    <location>
        <begin position="203"/>
        <end position="224"/>
    </location>
</feature>
<keyword evidence="4" id="KW-1185">Reference proteome</keyword>
<feature type="transmembrane region" description="Helical" evidence="2">
    <location>
        <begin position="53"/>
        <end position="72"/>
    </location>
</feature>
<reference evidence="3" key="1">
    <citation type="submission" date="2018-03" db="EMBL/GenBank/DDBJ databases">
        <authorList>
            <person name="Guldener U."/>
        </authorList>
    </citation>
    <scope>NUCLEOTIDE SEQUENCE</scope>
</reference>
<dbReference type="AlphaFoldDB" id="A0AAE8N3S7"/>
<keyword evidence="2" id="KW-0812">Transmembrane</keyword>
<sequence>MAGCCCCRTNRKDKLRRRRDPVILRRRLRLLKITQCATLVVYLLASWALVVPWYSLLVTGVTFAITTVPALFCAVDGYKSRRPLVTSITADSVSLVLQMLTVVGLFLTPSQVQCFSKRMWIAFILSNLLFASYIHTIVRTAILIANLRNQDVDPPTYPSHEGPPPYSSLDMPLPLSASGVPGIGGEDTSVAPSETLRWVVVTPDWSGGSDTGDEYGEDRPLLRL</sequence>
<keyword evidence="2" id="KW-0472">Membrane</keyword>
<feature type="transmembrane region" description="Helical" evidence="2">
    <location>
        <begin position="119"/>
        <end position="138"/>
    </location>
</feature>
<evidence type="ECO:0000313" key="4">
    <source>
        <dbReference type="Proteomes" id="UP001187682"/>
    </source>
</evidence>
<dbReference type="EMBL" id="ONZQ02000010">
    <property type="protein sequence ID" value="SPO04317.1"/>
    <property type="molecule type" value="Genomic_DNA"/>
</dbReference>
<feature type="transmembrane region" description="Helical" evidence="2">
    <location>
        <begin position="84"/>
        <end position="107"/>
    </location>
</feature>
<gene>
    <name evidence="3" type="ORF">DNG_07001</name>
</gene>